<evidence type="ECO:0000256" key="5">
    <source>
        <dbReference type="ARBA" id="ARBA00022989"/>
    </source>
</evidence>
<evidence type="ECO:0000256" key="2">
    <source>
        <dbReference type="ARBA" id="ARBA00022475"/>
    </source>
</evidence>
<protein>
    <recommendedName>
        <fullName evidence="9">Pycsar effector protein domain-containing protein</fullName>
    </recommendedName>
</protein>
<keyword evidence="3 8" id="KW-0812">Transmembrane</keyword>
<dbReference type="STRING" id="145857.GA0070616_0014"/>
<evidence type="ECO:0000256" key="7">
    <source>
        <dbReference type="ARBA" id="ARBA00023136"/>
    </source>
</evidence>
<name>A0A1C6R7J8_9ACTN</name>
<evidence type="ECO:0000256" key="4">
    <source>
        <dbReference type="ARBA" id="ARBA00022741"/>
    </source>
</evidence>
<keyword evidence="7 8" id="KW-0472">Membrane</keyword>
<dbReference type="GO" id="GO:0000166">
    <property type="term" value="F:nucleotide binding"/>
    <property type="evidence" value="ECO:0007669"/>
    <property type="project" value="UniProtKB-KW"/>
</dbReference>
<evidence type="ECO:0000313" key="11">
    <source>
        <dbReference type="EMBL" id="SCL12830.1"/>
    </source>
</evidence>
<evidence type="ECO:0000256" key="1">
    <source>
        <dbReference type="ARBA" id="ARBA00004236"/>
    </source>
</evidence>
<keyword evidence="6" id="KW-0051">Antiviral defense</keyword>
<dbReference type="EMBL" id="FMHT01000001">
    <property type="protein sequence ID" value="SCL12830.1"/>
    <property type="molecule type" value="Genomic_DNA"/>
</dbReference>
<evidence type="ECO:0000259" key="9">
    <source>
        <dbReference type="Pfam" id="PF18967"/>
    </source>
</evidence>
<evidence type="ECO:0000256" key="6">
    <source>
        <dbReference type="ARBA" id="ARBA00023118"/>
    </source>
</evidence>
<proteinExistence type="predicted"/>
<keyword evidence="4" id="KW-0547">Nucleotide-binding</keyword>
<feature type="transmembrane region" description="Helical" evidence="8">
    <location>
        <begin position="36"/>
        <end position="59"/>
    </location>
</feature>
<evidence type="ECO:0000256" key="8">
    <source>
        <dbReference type="SAM" id="Phobius"/>
    </source>
</evidence>
<evidence type="ECO:0000313" key="12">
    <source>
        <dbReference type="Proteomes" id="UP000199699"/>
    </source>
</evidence>
<evidence type="ECO:0000256" key="3">
    <source>
        <dbReference type="ARBA" id="ARBA00022692"/>
    </source>
</evidence>
<keyword evidence="2" id="KW-1003">Cell membrane</keyword>
<keyword evidence="12" id="KW-1185">Reference proteome</keyword>
<dbReference type="AlphaFoldDB" id="A0A1C6R7J8"/>
<dbReference type="Pfam" id="PF18967">
    <property type="entry name" value="PycTM"/>
    <property type="match status" value="1"/>
</dbReference>
<dbReference type="InterPro" id="IPR043760">
    <property type="entry name" value="PycTM_dom"/>
</dbReference>
<gene>
    <name evidence="10" type="ORF">GA0070616_0014</name>
    <name evidence="11" type="ORF">GA0070616_0035</name>
</gene>
<comment type="subcellular location">
    <subcellularLocation>
        <location evidence="1">Cell membrane</location>
    </subcellularLocation>
</comment>
<sequence length="161" mass="15876">MGQPETQARQEGSVSTALAQEVAAVEAQLARADGKAALLIGLTGAAAVAAPGVITGAHLSAVAAVPGWLAAAAMVGAAGLLLAGVRPALGGGHGFVRYARMSPAQLLQDVDALAGPEESARRLADLSRIAVAKYVRIRLAVDLALVGLALGVAATIAGWAA</sequence>
<accession>A0A1C6R7J8</accession>
<organism evidence="11 12">
    <name type="scientific">Micromonospora nigra</name>
    <dbReference type="NCBI Taxonomy" id="145857"/>
    <lineage>
        <taxon>Bacteria</taxon>
        <taxon>Bacillati</taxon>
        <taxon>Actinomycetota</taxon>
        <taxon>Actinomycetes</taxon>
        <taxon>Micromonosporales</taxon>
        <taxon>Micromonosporaceae</taxon>
        <taxon>Micromonospora</taxon>
    </lineage>
</organism>
<reference evidence="11 12" key="1">
    <citation type="submission" date="2016-06" db="EMBL/GenBank/DDBJ databases">
        <authorList>
            <person name="Kjaerup R.B."/>
            <person name="Dalgaard T.S."/>
            <person name="Juul-Madsen H.R."/>
        </authorList>
    </citation>
    <scope>NUCLEOTIDE SEQUENCE [LARGE SCALE GENOMIC DNA]</scope>
    <source>
        <strain evidence="11 12">DSM 43818</strain>
    </source>
</reference>
<dbReference type="GO" id="GO:0005886">
    <property type="term" value="C:plasma membrane"/>
    <property type="evidence" value="ECO:0007669"/>
    <property type="project" value="UniProtKB-SubCell"/>
</dbReference>
<keyword evidence="5 8" id="KW-1133">Transmembrane helix</keyword>
<feature type="transmembrane region" description="Helical" evidence="8">
    <location>
        <begin position="65"/>
        <end position="85"/>
    </location>
</feature>
<feature type="transmembrane region" description="Helical" evidence="8">
    <location>
        <begin position="139"/>
        <end position="160"/>
    </location>
</feature>
<dbReference type="Proteomes" id="UP000199699">
    <property type="component" value="Unassembled WGS sequence"/>
</dbReference>
<feature type="domain" description="Pycsar effector protein" evidence="9">
    <location>
        <begin position="18"/>
        <end position="156"/>
    </location>
</feature>
<dbReference type="GO" id="GO:0051607">
    <property type="term" value="P:defense response to virus"/>
    <property type="evidence" value="ECO:0007669"/>
    <property type="project" value="UniProtKB-KW"/>
</dbReference>
<evidence type="ECO:0000313" key="10">
    <source>
        <dbReference type="EMBL" id="SCL12786.1"/>
    </source>
</evidence>
<dbReference type="EMBL" id="FMHT01000001">
    <property type="protein sequence ID" value="SCL12786.1"/>
    <property type="molecule type" value="Genomic_DNA"/>
</dbReference>